<dbReference type="Pfam" id="PF10513">
    <property type="entry name" value="EPL1"/>
    <property type="match status" value="1"/>
</dbReference>
<dbReference type="GO" id="GO:0005634">
    <property type="term" value="C:nucleus"/>
    <property type="evidence" value="ECO:0007669"/>
    <property type="project" value="UniProtKB-SubCell"/>
</dbReference>
<organism evidence="8">
    <name type="scientific">Sesamum calycinum</name>
    <dbReference type="NCBI Taxonomy" id="2727403"/>
    <lineage>
        <taxon>Eukaryota</taxon>
        <taxon>Viridiplantae</taxon>
        <taxon>Streptophyta</taxon>
        <taxon>Embryophyta</taxon>
        <taxon>Tracheophyta</taxon>
        <taxon>Spermatophyta</taxon>
        <taxon>Magnoliopsida</taxon>
        <taxon>eudicotyledons</taxon>
        <taxon>Gunneridae</taxon>
        <taxon>Pentapetalae</taxon>
        <taxon>asterids</taxon>
        <taxon>lamiids</taxon>
        <taxon>Lamiales</taxon>
        <taxon>Pedaliaceae</taxon>
        <taxon>Sesamum</taxon>
    </lineage>
</organism>
<dbReference type="EMBL" id="JACGWM010000003">
    <property type="protein sequence ID" value="KAL0382610.1"/>
    <property type="molecule type" value="Genomic_DNA"/>
</dbReference>
<dbReference type="PANTHER" id="PTHR14898">
    <property type="entry name" value="ENHANCER OF POLYCOMB"/>
    <property type="match status" value="1"/>
</dbReference>
<dbReference type="InterPro" id="IPR024943">
    <property type="entry name" value="Enhancer_polycomb"/>
</dbReference>
<name>A0AAW2RQS5_9LAMI</name>
<proteinExistence type="inferred from homology"/>
<evidence type="ECO:0000313" key="8">
    <source>
        <dbReference type="EMBL" id="KAL0382610.1"/>
    </source>
</evidence>
<gene>
    <name evidence="8" type="ORF">Scaly_0548300</name>
</gene>
<comment type="caution">
    <text evidence="8">The sequence shown here is derived from an EMBL/GenBank/DDBJ whole genome shotgun (WGS) entry which is preliminary data.</text>
</comment>
<dbReference type="GO" id="GO:0035267">
    <property type="term" value="C:NuA4 histone acetyltransferase complex"/>
    <property type="evidence" value="ECO:0007669"/>
    <property type="project" value="InterPro"/>
</dbReference>
<dbReference type="InterPro" id="IPR019542">
    <property type="entry name" value="Enhancer_polycomb-like_N"/>
</dbReference>
<reference evidence="8" key="1">
    <citation type="submission" date="2020-06" db="EMBL/GenBank/DDBJ databases">
        <authorList>
            <person name="Li T."/>
            <person name="Hu X."/>
            <person name="Zhang T."/>
            <person name="Song X."/>
            <person name="Zhang H."/>
            <person name="Dai N."/>
            <person name="Sheng W."/>
            <person name="Hou X."/>
            <person name="Wei L."/>
        </authorList>
    </citation>
    <scope>NUCLEOTIDE SEQUENCE</scope>
    <source>
        <strain evidence="8">KEN8</strain>
        <tissue evidence="8">Leaf</tissue>
    </source>
</reference>
<keyword evidence="3 6" id="KW-0805">Transcription regulation</keyword>
<dbReference type="GO" id="GO:0006357">
    <property type="term" value="P:regulation of transcription by RNA polymerase II"/>
    <property type="evidence" value="ECO:0007669"/>
    <property type="project" value="InterPro"/>
</dbReference>
<protein>
    <recommendedName>
        <fullName evidence="6">Enhancer of polycomb-like protein</fullName>
    </recommendedName>
</protein>
<evidence type="ECO:0000256" key="5">
    <source>
        <dbReference type="ARBA" id="ARBA00023242"/>
    </source>
</evidence>
<keyword evidence="4 6" id="KW-0804">Transcription</keyword>
<evidence type="ECO:0000259" key="7">
    <source>
        <dbReference type="Pfam" id="PF10513"/>
    </source>
</evidence>
<dbReference type="AlphaFoldDB" id="A0AAW2RQS5"/>
<accession>A0AAW2RQS5</accession>
<sequence length="209" mass="24307">MVSNYLLQHLVVYLGAQDKCYREEGATITLELSSSRQWFLAVTKGGIKRYSLTAQKVMRPSCSNRFTHAVIWTADGGWKLEFPNKQIGQFKDFIRNALTGTCSPLQLVLFLFRRALVKKNAIYDMDSDDEEWLAELNDELYAGKELRERVKPESFELIIDALEKGLHCNPDEQFDEQAAYEFCMHLERREVIEAIRNYWIKSGNRNARL</sequence>
<keyword evidence="5 6" id="KW-0539">Nucleus</keyword>
<evidence type="ECO:0000256" key="6">
    <source>
        <dbReference type="RuleBase" id="RU361124"/>
    </source>
</evidence>
<evidence type="ECO:0000256" key="3">
    <source>
        <dbReference type="ARBA" id="ARBA00023015"/>
    </source>
</evidence>
<comment type="subcellular location">
    <subcellularLocation>
        <location evidence="1 6">Nucleus</location>
    </subcellularLocation>
</comment>
<reference evidence="8" key="2">
    <citation type="journal article" date="2024" name="Plant">
        <title>Genomic evolution and insights into agronomic trait innovations of Sesamum species.</title>
        <authorList>
            <person name="Miao H."/>
            <person name="Wang L."/>
            <person name="Qu L."/>
            <person name="Liu H."/>
            <person name="Sun Y."/>
            <person name="Le M."/>
            <person name="Wang Q."/>
            <person name="Wei S."/>
            <person name="Zheng Y."/>
            <person name="Lin W."/>
            <person name="Duan Y."/>
            <person name="Cao H."/>
            <person name="Xiong S."/>
            <person name="Wang X."/>
            <person name="Wei L."/>
            <person name="Li C."/>
            <person name="Ma Q."/>
            <person name="Ju M."/>
            <person name="Zhao R."/>
            <person name="Li G."/>
            <person name="Mu C."/>
            <person name="Tian Q."/>
            <person name="Mei H."/>
            <person name="Zhang T."/>
            <person name="Gao T."/>
            <person name="Zhang H."/>
        </authorList>
    </citation>
    <scope>NUCLEOTIDE SEQUENCE</scope>
    <source>
        <strain evidence="8">KEN8</strain>
    </source>
</reference>
<evidence type="ECO:0000256" key="2">
    <source>
        <dbReference type="ARBA" id="ARBA00008035"/>
    </source>
</evidence>
<evidence type="ECO:0000256" key="1">
    <source>
        <dbReference type="ARBA" id="ARBA00004123"/>
    </source>
</evidence>
<comment type="similarity">
    <text evidence="2 6">Belongs to the enhancer of polycomb family.</text>
</comment>
<feature type="domain" description="Enhancer of polycomb-like N-terminal" evidence="7">
    <location>
        <begin position="120"/>
        <end position="164"/>
    </location>
</feature>
<evidence type="ECO:0000256" key="4">
    <source>
        <dbReference type="ARBA" id="ARBA00023163"/>
    </source>
</evidence>